<comment type="caution">
    <text evidence="1">The sequence shown here is derived from an EMBL/GenBank/DDBJ whole genome shotgun (WGS) entry which is preliminary data.</text>
</comment>
<protein>
    <submittedName>
        <fullName evidence="1">Uncharacterized protein</fullName>
    </submittedName>
</protein>
<reference evidence="1 2" key="1">
    <citation type="submission" date="2019-12" db="EMBL/GenBank/DDBJ databases">
        <authorList>
            <person name="Li J."/>
        </authorList>
    </citation>
    <scope>NUCLEOTIDE SEQUENCE [LARGE SCALE GENOMIC DNA]</scope>
    <source>
        <strain evidence="1 2">HL2-2</strain>
    </source>
</reference>
<evidence type="ECO:0000313" key="2">
    <source>
        <dbReference type="Proteomes" id="UP000478208"/>
    </source>
</evidence>
<gene>
    <name evidence="1" type="ORF">GN138_10940</name>
</gene>
<keyword evidence="2" id="KW-1185">Reference proteome</keyword>
<dbReference type="RefSeq" id="WP_157364043.1">
    <property type="nucleotide sequence ID" value="NZ_WOWS01000004.1"/>
</dbReference>
<evidence type="ECO:0000313" key="1">
    <source>
        <dbReference type="EMBL" id="MUU78961.1"/>
    </source>
</evidence>
<dbReference type="AlphaFoldDB" id="A0A6L6U9G1"/>
<organism evidence="1 2">
    <name type="scientific">Winogradskyella endarachnes</name>
    <dbReference type="NCBI Taxonomy" id="2681965"/>
    <lineage>
        <taxon>Bacteria</taxon>
        <taxon>Pseudomonadati</taxon>
        <taxon>Bacteroidota</taxon>
        <taxon>Flavobacteriia</taxon>
        <taxon>Flavobacteriales</taxon>
        <taxon>Flavobacteriaceae</taxon>
        <taxon>Winogradskyella</taxon>
    </lineage>
</organism>
<dbReference type="Proteomes" id="UP000478208">
    <property type="component" value="Unassembled WGS sequence"/>
</dbReference>
<accession>A0A6L6U9G1</accession>
<sequence length="90" mass="10331">MSPIYKPTFICLLFLVLTTSCKNENKVTAETPKPVVEVKEEKELSPIERIEKAYNKDEFLSRKAIEVDMVIKFGGKERLDAKMTYLTNST</sequence>
<dbReference type="PROSITE" id="PS51257">
    <property type="entry name" value="PROKAR_LIPOPROTEIN"/>
    <property type="match status" value="1"/>
</dbReference>
<name>A0A6L6U9G1_9FLAO</name>
<proteinExistence type="predicted"/>
<dbReference type="EMBL" id="WOWS01000004">
    <property type="protein sequence ID" value="MUU78961.1"/>
    <property type="molecule type" value="Genomic_DNA"/>
</dbReference>